<accession>A0A6J8EIA6</accession>
<keyword evidence="7 12" id="KW-1133">Transmembrane helix</keyword>
<keyword evidence="6" id="KW-0999">Mitochondrion inner membrane</keyword>
<evidence type="ECO:0000256" key="11">
    <source>
        <dbReference type="RuleBase" id="RU000488"/>
    </source>
</evidence>
<evidence type="ECO:0000256" key="7">
    <source>
        <dbReference type="ARBA" id="ARBA00022989"/>
    </source>
</evidence>
<evidence type="ECO:0000256" key="4">
    <source>
        <dbReference type="ARBA" id="ARBA00022692"/>
    </source>
</evidence>
<dbReference type="PANTHER" id="PTHR45928">
    <property type="entry name" value="RE38146P"/>
    <property type="match status" value="1"/>
</dbReference>
<feature type="signal peptide" evidence="13">
    <location>
        <begin position="1"/>
        <end position="18"/>
    </location>
</feature>
<sequence>MNHGTEFSLGALAAVCAACFTNPLEVVKTRMQLQGELKARGHYTVFYRNTFHALYTVAKYDGLRGIQSGLAPALGYQISMNGTRLGSFQIMVDMGLTDGVDCTFCGFLRTLLAAGLSGAVSNAVGSPFFMIKTHIQCKTDSKIAVGYQHTHKTMYQAVKEIVGHDGVKGLWRGASAGTLRGFIGSAAQLGAFTSTKKYFIFKEARNKCNIYHIFVEDSMMISILASMVGGISLAFFMTPFDVVCIRLYNQRTTESGKGMYYKGISDCFRKTYRSEGIAGLYKGWEPALIRIWPHTVLCLVFWDCFRDAYYKWNKSKA</sequence>
<evidence type="ECO:0000256" key="12">
    <source>
        <dbReference type="SAM" id="Phobius"/>
    </source>
</evidence>
<evidence type="ECO:0000256" key="2">
    <source>
        <dbReference type="ARBA" id="ARBA00006375"/>
    </source>
</evidence>
<dbReference type="SUPFAM" id="SSF103506">
    <property type="entry name" value="Mitochondrial carrier"/>
    <property type="match status" value="1"/>
</dbReference>
<protein>
    <submittedName>
        <fullName evidence="14">SLC25A34_35</fullName>
    </submittedName>
</protein>
<evidence type="ECO:0000256" key="8">
    <source>
        <dbReference type="ARBA" id="ARBA00023128"/>
    </source>
</evidence>
<feature type="repeat" description="Solcar" evidence="10">
    <location>
        <begin position="1"/>
        <end position="94"/>
    </location>
</feature>
<evidence type="ECO:0000256" key="6">
    <source>
        <dbReference type="ARBA" id="ARBA00022792"/>
    </source>
</evidence>
<dbReference type="Pfam" id="PF00153">
    <property type="entry name" value="Mito_carr"/>
    <property type="match status" value="3"/>
</dbReference>
<comment type="subcellular location">
    <subcellularLocation>
        <location evidence="1">Mitochondrion inner membrane</location>
        <topology evidence="1">Multi-pass membrane protein</topology>
    </subcellularLocation>
</comment>
<dbReference type="PROSITE" id="PS50920">
    <property type="entry name" value="SOLCAR"/>
    <property type="match status" value="3"/>
</dbReference>
<evidence type="ECO:0000313" key="15">
    <source>
        <dbReference type="Proteomes" id="UP000507470"/>
    </source>
</evidence>
<dbReference type="EMBL" id="CACVKT020008950">
    <property type="protein sequence ID" value="CAC5418831.1"/>
    <property type="molecule type" value="Genomic_DNA"/>
</dbReference>
<gene>
    <name evidence="14" type="ORF">MCOR_51241</name>
</gene>
<evidence type="ECO:0000256" key="5">
    <source>
        <dbReference type="ARBA" id="ARBA00022737"/>
    </source>
</evidence>
<dbReference type="GO" id="GO:0005743">
    <property type="term" value="C:mitochondrial inner membrane"/>
    <property type="evidence" value="ECO:0007669"/>
    <property type="project" value="UniProtKB-SubCell"/>
</dbReference>
<evidence type="ECO:0000313" key="14">
    <source>
        <dbReference type="EMBL" id="CAC5418831.1"/>
    </source>
</evidence>
<name>A0A6J8EIA6_MYTCO</name>
<keyword evidence="13" id="KW-0732">Signal</keyword>
<keyword evidence="5" id="KW-0677">Repeat</keyword>
<dbReference type="Gene3D" id="1.50.40.10">
    <property type="entry name" value="Mitochondrial carrier domain"/>
    <property type="match status" value="1"/>
</dbReference>
<evidence type="ECO:0000256" key="13">
    <source>
        <dbReference type="SAM" id="SignalP"/>
    </source>
</evidence>
<feature type="repeat" description="Solcar" evidence="10">
    <location>
        <begin position="217"/>
        <end position="308"/>
    </location>
</feature>
<proteinExistence type="inferred from homology"/>
<keyword evidence="3 11" id="KW-0813">Transport</keyword>
<feature type="transmembrane region" description="Helical" evidence="12">
    <location>
        <begin position="219"/>
        <end position="248"/>
    </location>
</feature>
<dbReference type="PANTHER" id="PTHR45928:SF1">
    <property type="entry name" value="RE38146P"/>
    <property type="match status" value="1"/>
</dbReference>
<comment type="similarity">
    <text evidence="2 11">Belongs to the mitochondrial carrier (TC 2.A.29) family.</text>
</comment>
<dbReference type="InterPro" id="IPR018108">
    <property type="entry name" value="MCP_transmembrane"/>
</dbReference>
<evidence type="ECO:0000256" key="1">
    <source>
        <dbReference type="ARBA" id="ARBA00004448"/>
    </source>
</evidence>
<dbReference type="InterPro" id="IPR051508">
    <property type="entry name" value="Mito_Carrier_Antiporter"/>
</dbReference>
<dbReference type="OrthoDB" id="6703404at2759"/>
<evidence type="ECO:0000256" key="3">
    <source>
        <dbReference type="ARBA" id="ARBA00022448"/>
    </source>
</evidence>
<dbReference type="Proteomes" id="UP000507470">
    <property type="component" value="Unassembled WGS sequence"/>
</dbReference>
<keyword evidence="9 10" id="KW-0472">Membrane</keyword>
<keyword evidence="8" id="KW-0496">Mitochondrion</keyword>
<dbReference type="AlphaFoldDB" id="A0A6J8EIA6"/>
<evidence type="ECO:0000256" key="10">
    <source>
        <dbReference type="PROSITE-ProRule" id="PRU00282"/>
    </source>
</evidence>
<keyword evidence="15" id="KW-1185">Reference proteome</keyword>
<dbReference type="InterPro" id="IPR023395">
    <property type="entry name" value="MCP_dom_sf"/>
</dbReference>
<feature type="chain" id="PRO_5026966246" evidence="13">
    <location>
        <begin position="19"/>
        <end position="317"/>
    </location>
</feature>
<feature type="repeat" description="Solcar" evidence="10">
    <location>
        <begin position="105"/>
        <end position="198"/>
    </location>
</feature>
<organism evidence="14 15">
    <name type="scientific">Mytilus coruscus</name>
    <name type="common">Sea mussel</name>
    <dbReference type="NCBI Taxonomy" id="42192"/>
    <lineage>
        <taxon>Eukaryota</taxon>
        <taxon>Metazoa</taxon>
        <taxon>Spiralia</taxon>
        <taxon>Lophotrochozoa</taxon>
        <taxon>Mollusca</taxon>
        <taxon>Bivalvia</taxon>
        <taxon>Autobranchia</taxon>
        <taxon>Pteriomorphia</taxon>
        <taxon>Mytilida</taxon>
        <taxon>Mytiloidea</taxon>
        <taxon>Mytilidae</taxon>
        <taxon>Mytilinae</taxon>
        <taxon>Mytilus</taxon>
    </lineage>
</organism>
<evidence type="ECO:0000256" key="9">
    <source>
        <dbReference type="ARBA" id="ARBA00023136"/>
    </source>
</evidence>
<reference evidence="14 15" key="1">
    <citation type="submission" date="2020-06" db="EMBL/GenBank/DDBJ databases">
        <authorList>
            <person name="Li R."/>
            <person name="Bekaert M."/>
        </authorList>
    </citation>
    <scope>NUCLEOTIDE SEQUENCE [LARGE SCALE GENOMIC DNA]</scope>
    <source>
        <strain evidence="15">wild</strain>
    </source>
</reference>
<keyword evidence="4 10" id="KW-0812">Transmembrane</keyword>